<dbReference type="Pfam" id="PF05593">
    <property type="entry name" value="RHS_repeat"/>
    <property type="match status" value="1"/>
</dbReference>
<dbReference type="EMBL" id="JAMTCO010000006">
    <property type="protein sequence ID" value="MCP2270193.1"/>
    <property type="molecule type" value="Genomic_DNA"/>
</dbReference>
<keyword evidence="2" id="KW-0732">Signal</keyword>
<keyword evidence="5" id="KW-1185">Reference proteome</keyword>
<dbReference type="PANTHER" id="PTHR32305">
    <property type="match status" value="1"/>
</dbReference>
<dbReference type="PANTHER" id="PTHR32305:SF17">
    <property type="entry name" value="TRNA NUCLEASE WAPA"/>
    <property type="match status" value="1"/>
</dbReference>
<dbReference type="NCBIfam" id="TIGR03696">
    <property type="entry name" value="Rhs_assc_core"/>
    <property type="match status" value="1"/>
</dbReference>
<dbReference type="InterPro" id="IPR036844">
    <property type="entry name" value="Hint_dom_sf"/>
</dbReference>
<dbReference type="InterPro" id="IPR022385">
    <property type="entry name" value="Rhs_assc_core"/>
</dbReference>
<dbReference type="SMART" id="SM00306">
    <property type="entry name" value="HintN"/>
    <property type="match status" value="1"/>
</dbReference>
<feature type="domain" description="Hint" evidence="3">
    <location>
        <begin position="2045"/>
        <end position="2141"/>
    </location>
</feature>
<dbReference type="InterPro" id="IPR031325">
    <property type="entry name" value="RHS_repeat"/>
</dbReference>
<dbReference type="Proteomes" id="UP001205185">
    <property type="component" value="Unassembled WGS sequence"/>
</dbReference>
<reference evidence="4 5" key="1">
    <citation type="submission" date="2022-06" db="EMBL/GenBank/DDBJ databases">
        <title>Genomic Encyclopedia of Archaeal and Bacterial Type Strains, Phase II (KMG-II): from individual species to whole genera.</title>
        <authorList>
            <person name="Goeker M."/>
        </authorList>
    </citation>
    <scope>NUCLEOTIDE SEQUENCE [LARGE SCALE GENOMIC DNA]</scope>
    <source>
        <strain evidence="4 5">DSM 44255</strain>
    </source>
</reference>
<dbReference type="InterPro" id="IPR003587">
    <property type="entry name" value="Hint_dom_N"/>
</dbReference>
<dbReference type="Gene3D" id="2.180.10.10">
    <property type="entry name" value="RHS repeat-associated core"/>
    <property type="match status" value="2"/>
</dbReference>
<dbReference type="InterPro" id="IPR006530">
    <property type="entry name" value="YD"/>
</dbReference>
<dbReference type="Gene3D" id="2.170.16.10">
    <property type="entry name" value="Hedgehog/Intein (Hint) domain"/>
    <property type="match status" value="1"/>
</dbReference>
<evidence type="ECO:0000256" key="1">
    <source>
        <dbReference type="SAM" id="MobiDB-lite"/>
    </source>
</evidence>
<dbReference type="PROSITE" id="PS50818">
    <property type="entry name" value="INTEIN_C_TER"/>
    <property type="match status" value="1"/>
</dbReference>
<evidence type="ECO:0000313" key="4">
    <source>
        <dbReference type="EMBL" id="MCP2270193.1"/>
    </source>
</evidence>
<proteinExistence type="predicted"/>
<organism evidence="4 5">
    <name type="scientific">Actinokineospora diospyrosa</name>
    <dbReference type="NCBI Taxonomy" id="103728"/>
    <lineage>
        <taxon>Bacteria</taxon>
        <taxon>Bacillati</taxon>
        <taxon>Actinomycetota</taxon>
        <taxon>Actinomycetes</taxon>
        <taxon>Pseudonocardiales</taxon>
        <taxon>Pseudonocardiaceae</taxon>
        <taxon>Actinokineospora</taxon>
    </lineage>
</organism>
<evidence type="ECO:0000256" key="2">
    <source>
        <dbReference type="SAM" id="SignalP"/>
    </source>
</evidence>
<name>A0ABT1IC35_9PSEU</name>
<dbReference type="InterPro" id="IPR050708">
    <property type="entry name" value="T6SS_VgrG/RHS"/>
</dbReference>
<sequence length="2295" mass="243188">MRDKSQVHHVHLPPTRLLLFALLVAMVASALAAIAPAPSAAAASKLPAPPREKVIAHQVVPVNTGRTVQAAQPTSRAGTTWPAAGVAEVVLGTEATAPGGRNAAERGASSARARQAGALPVRVAAGPSAKTPKPAVRVEVAARSVAERTGTAVVLAVRPSAGDIDSATVSLDYSSFRHAGGADLGSRLRLVRLPACALSTPQVASCQTRTPVPSSNDVANQTVTATLPITAEGRDRSAAGATVLAAAADADGSNGAFSASSLSPANTWGVTGNTGGFTWSYPITVPPIAAGTSVLPSINLGYSSASVDGRTAATNNQGSWIGQGWSYSPGYIERTYRSCADDTTLPQASQTGDLCWAGHIVSMNLGGRATSLVRNDADGSWRPASDDGTRVELLTGVANGARNGEHWRVTTTEGVQYYFGRDAGPGRTNQDTTGSTWTVPVYGPRSGDPCYNAAGFAQSSCAQAWRWNLDYVEDPHGNAALYYYTPESNYYGANKGTAGVKYTRGGVLKRIDYGMRKVSGSVYGAVPAQVGFDVAERCLPAGGFTCDPAQFTAANASKWPDTPQDQQCLVGATCNNHAPSFWSTKRLTTITTKYDVGAGPKTVDSYALTHAFPSTGDPELRLDGLVRTAHDSAGVGTAMAPVTFTSQLLDNRVSGYNNQPAMAHWRLTGINTETGAHYLVSYLPVECTASTVPAAPATNTKRCYPVYWHLPLNPNPVLDYFHIYPVSQVLVQDGNGLSPTRRSDYAYLGTPAWHFDDNELVKPAHRTYGQFRGYAQVEVRTGDPSFTGSGAPDAQRLTRTTYFRGMHGDTLPGNQQRTASVTNSLGETYVDDALFAGVAHEEQTFLGSGGAQLSTAVTEPVKIATTATRARTGLAAATADIVQTARTREITNLAAGGVRTTSEIHRYDALGRVVATTSAADATTDQCATFAYADDTAAWIRDRVAQSWKSTAACPTTGPVTAPAPVVESTRQYFDGQSTLGVVAGRGNLTKTETAVANATDFQTTDTATYDLTGRVVSRKDALLREATTAYTPAEGGILSQFTTTNAKNQTATVTLDPARGSTTAMVDVAGRRTDATHDSFGRVTAVWKPGRSKAGGESANSEFSYLLRADGPLAVTSRGLVDYGTGTNYVTKISLFDAFGQQLQTQADDLSDPTGVSNRVVSHLSYDSHGQVIRSQNRYVTTGIPGTAVISVPDASVDDRTVTSYDAAGRVIQTADYQGTTLKATTTTVHGGDRVTVFPPTGGVTKTSITDSRGREVETRSYQTQPTVTGNVVSGGTAVSTTFRFDAAGRLDRSTDTAGNKWEFEYDYLGRQTGVVDPDAGHSTRAYDLADQITTATDGRGQVLSYDYDVLGRRLAEYSGAAPATRTKLASWVFDTAPGGTGQLASTTRFTADGNYQVGVSGYNALGLPQNNIVSVPSQETGLNGLYTTTYSYTTTGHLTGIALPTKGGLPGEALAIKLNRYGSPTETYSNVWDYVSGTSYSPVGEESQYLLSSGSNAGTLTFERDPRTHAINHTNLSVQRANPLVDDLTYTRDPAGNLLKIVNTRGGVPANTSRTQCFGYDALNRLSTAWTATDGCAGQPSTTPGATNVGGPDPYWTSWTFTANGLRTGQTRHGIGQADTTTTYTYPAAAGARPHALTSTSTTGPGGNTGSSFAYDNAGNTTSRDINGTVHTLTWTENNRLKRVQSPAGDTTYTYDADGTQLVRREPGKVILYLPGQEFARDTATGTITGTRYYTHNGTKVARRVGSGSPEYLHGDQHGTAQVSVSAVGFAETRREMDPYGNPIGAVQGGPWADNHGFLDKPTNATTGLVDVGARQYDPALGRFASVDPVLDPADPQSWTGYGYASNNPTTHSDPTGLFCDGCAAGSPANTSVGCSTGRAVCSSDAERREEKEVEEFLTGRNTDRSKQPKIADVVVPTFKELKERYPLRDYQENEYGLAIHHWAERICGGGSMTSGPEAFCLESFAQGLLDTDNQVLLQLLPGYDAFMCLSGQDSAACITAPLDFIPFGKLNKFAKSLVRTGERAVLSELAESYGKNIIPAACNSFVGGTRVLMADGSTKAIEDVEVGDVVASAAPGGALESHAVTALHITDKDTRYVALGVGTGEVVVTDHHLVFDSAKRVWVRADELVVGDPLQSPGGGAAVTSTSVRTMVARTYDLTVDTRHTYHVLAGDTPVLVHNCLTVLRDWTSKRYMFGNQSFLLDKRGMDHILTRHHPTYWNGSVKATQTFLDRKMSVNDVQDTVSNVLSQNRDTLATRGSRGMYQVRGKVNGQEYVVGLNNGRVGQFYPVPSTP</sequence>
<feature type="region of interest" description="Disordered" evidence="1">
    <location>
        <begin position="1239"/>
        <end position="1259"/>
    </location>
</feature>
<gene>
    <name evidence="4" type="ORF">LV75_002694</name>
</gene>
<evidence type="ECO:0000313" key="5">
    <source>
        <dbReference type="Proteomes" id="UP001205185"/>
    </source>
</evidence>
<dbReference type="NCBIfam" id="TIGR01643">
    <property type="entry name" value="YD_repeat_2x"/>
    <property type="match status" value="2"/>
</dbReference>
<evidence type="ECO:0000259" key="3">
    <source>
        <dbReference type="SMART" id="SM00306"/>
    </source>
</evidence>
<dbReference type="SUPFAM" id="SSF51294">
    <property type="entry name" value="Hedgehog/intein (Hint) domain"/>
    <property type="match status" value="1"/>
</dbReference>
<feature type="signal peptide" evidence="2">
    <location>
        <begin position="1"/>
        <end position="32"/>
    </location>
</feature>
<protein>
    <submittedName>
        <fullName evidence="4">Intein C-terminal splicing region/RHS repeat-associated core domain-containing protein</fullName>
    </submittedName>
</protein>
<accession>A0ABT1IC35</accession>
<dbReference type="NCBIfam" id="TIGR01443">
    <property type="entry name" value="intein_Cterm"/>
    <property type="match status" value="1"/>
</dbReference>
<dbReference type="Pfam" id="PF07591">
    <property type="entry name" value="PT-HINT"/>
    <property type="match status" value="1"/>
</dbReference>
<feature type="chain" id="PRO_5047018293" evidence="2">
    <location>
        <begin position="33"/>
        <end position="2295"/>
    </location>
</feature>
<comment type="caution">
    <text evidence="4">The sequence shown here is derived from an EMBL/GenBank/DDBJ whole genome shotgun (WGS) entry which is preliminary data.</text>
</comment>
<dbReference type="CDD" id="cd00081">
    <property type="entry name" value="Hint"/>
    <property type="match status" value="1"/>
</dbReference>
<dbReference type="RefSeq" id="WP_253887176.1">
    <property type="nucleotide sequence ID" value="NZ_BAAAVB010000013.1"/>
</dbReference>
<dbReference type="InterPro" id="IPR030934">
    <property type="entry name" value="Intein_C"/>
</dbReference>